<evidence type="ECO:0000313" key="3">
    <source>
        <dbReference type="EMBL" id="KRK33875.1"/>
    </source>
</evidence>
<dbReference type="PATRIC" id="fig|1267003.4.peg.2000"/>
<dbReference type="InterPro" id="IPR028098">
    <property type="entry name" value="Glyco_trans_4-like_N"/>
</dbReference>
<evidence type="ECO:0000259" key="2">
    <source>
        <dbReference type="Pfam" id="PF13439"/>
    </source>
</evidence>
<dbReference type="GO" id="GO:0016757">
    <property type="term" value="F:glycosyltransferase activity"/>
    <property type="evidence" value="ECO:0007669"/>
    <property type="project" value="InterPro"/>
</dbReference>
<feature type="domain" description="Glycosyltransferase subfamily 4-like N-terminal" evidence="2">
    <location>
        <begin position="13"/>
        <end position="159"/>
    </location>
</feature>
<gene>
    <name evidence="3" type="ORF">FD07_GL001901</name>
</gene>
<name>A0A0R1GN69_9LACO</name>
<dbReference type="PANTHER" id="PTHR12526:SF630">
    <property type="entry name" value="GLYCOSYLTRANSFERASE"/>
    <property type="match status" value="1"/>
</dbReference>
<protein>
    <recommendedName>
        <fullName evidence="5">Glycosyltransferase</fullName>
    </recommendedName>
</protein>
<reference evidence="3 4" key="1">
    <citation type="journal article" date="2015" name="Genome Announc.">
        <title>Expanding the biotechnology potential of lactobacilli through comparative genomics of 213 strains and associated genera.</title>
        <authorList>
            <person name="Sun Z."/>
            <person name="Harris H.M."/>
            <person name="McCann A."/>
            <person name="Guo C."/>
            <person name="Argimon S."/>
            <person name="Zhang W."/>
            <person name="Yang X."/>
            <person name="Jeffery I.B."/>
            <person name="Cooney J.C."/>
            <person name="Kagawa T.F."/>
            <person name="Liu W."/>
            <person name="Song Y."/>
            <person name="Salvetti E."/>
            <person name="Wrobel A."/>
            <person name="Rasinkangas P."/>
            <person name="Parkhill J."/>
            <person name="Rea M.C."/>
            <person name="O'Sullivan O."/>
            <person name="Ritari J."/>
            <person name="Douillard F.P."/>
            <person name="Paul Ross R."/>
            <person name="Yang R."/>
            <person name="Briner A.E."/>
            <person name="Felis G.E."/>
            <person name="de Vos W.M."/>
            <person name="Barrangou R."/>
            <person name="Klaenhammer T.R."/>
            <person name="Caufield P.W."/>
            <person name="Cui Y."/>
            <person name="Zhang H."/>
            <person name="O'Toole P.W."/>
        </authorList>
    </citation>
    <scope>NUCLEOTIDE SEQUENCE [LARGE SCALE GENOMIC DNA]</scope>
    <source>
        <strain evidence="3 4">ATCC 53295</strain>
    </source>
</reference>
<dbReference type="Proteomes" id="UP000051176">
    <property type="component" value="Unassembled WGS sequence"/>
</dbReference>
<dbReference type="CDD" id="cd03811">
    <property type="entry name" value="GT4_GT28_WabH-like"/>
    <property type="match status" value="1"/>
</dbReference>
<accession>A0A0R1GN69</accession>
<dbReference type="EMBL" id="AZCZ01000054">
    <property type="protein sequence ID" value="KRK33875.1"/>
    <property type="molecule type" value="Genomic_DNA"/>
</dbReference>
<dbReference type="SUPFAM" id="SSF53756">
    <property type="entry name" value="UDP-Glycosyltransferase/glycogen phosphorylase"/>
    <property type="match status" value="1"/>
</dbReference>
<comment type="caution">
    <text evidence="3">The sequence shown here is derived from an EMBL/GenBank/DDBJ whole genome shotgun (WGS) entry which is preliminary data.</text>
</comment>
<sequence>MKVLHISRTMGQGGAEKIVYQLCRDNSAQEQIVVSCGGVYADKLEQDGIKQYKIPDLDNKNPFVMLKCLALIFTIVRREKIDVIHSHHRMAAFYARIVAMFLGTERVYTAHNVFFNKIRLLQFALKGSSIVAVGDGVKRNLIDTYAIDPEQIRTIKNTIRNTRSKQYNPLLTQLREQGKILIGSIGRLSRQKGMDVFVKAFGMLRQQHPEKDLVAVIVGEGEDHAELESLTKMLGLENSVLFLGFQENVLDIITQLDLVVLASRWEGLPLTPIEVFSQKRTMVCTDISGNNEIVKDGVNGILVPVDAPESLSEGMFKIIENPTLKQTLENNAYKTFSSEYNYDDFISSYNEVYELCK</sequence>
<organism evidence="3 4">
    <name type="scientific">Levilactobacillus parabrevis ATCC 53295</name>
    <dbReference type="NCBI Taxonomy" id="1267003"/>
    <lineage>
        <taxon>Bacteria</taxon>
        <taxon>Bacillati</taxon>
        <taxon>Bacillota</taxon>
        <taxon>Bacilli</taxon>
        <taxon>Lactobacillales</taxon>
        <taxon>Lactobacillaceae</taxon>
        <taxon>Levilactobacillus</taxon>
    </lineage>
</organism>
<dbReference type="RefSeq" id="WP_020090218.1">
    <property type="nucleotide sequence ID" value="NZ_AZCZ01000054.1"/>
</dbReference>
<dbReference type="AlphaFoldDB" id="A0A0R1GN69"/>
<proteinExistence type="predicted"/>
<dbReference type="OrthoDB" id="9806653at2"/>
<evidence type="ECO:0008006" key="5">
    <source>
        <dbReference type="Google" id="ProtNLM"/>
    </source>
</evidence>
<feature type="domain" description="Glycosyl transferase family 1" evidence="1">
    <location>
        <begin position="176"/>
        <end position="334"/>
    </location>
</feature>
<keyword evidence="4" id="KW-1185">Reference proteome</keyword>
<dbReference type="Gene3D" id="3.40.50.2000">
    <property type="entry name" value="Glycogen Phosphorylase B"/>
    <property type="match status" value="2"/>
</dbReference>
<dbReference type="InterPro" id="IPR001296">
    <property type="entry name" value="Glyco_trans_1"/>
</dbReference>
<evidence type="ECO:0000259" key="1">
    <source>
        <dbReference type="Pfam" id="PF00534"/>
    </source>
</evidence>
<evidence type="ECO:0000313" key="4">
    <source>
        <dbReference type="Proteomes" id="UP000051176"/>
    </source>
</evidence>
<dbReference type="PANTHER" id="PTHR12526">
    <property type="entry name" value="GLYCOSYLTRANSFERASE"/>
    <property type="match status" value="1"/>
</dbReference>
<dbReference type="STRING" id="357278.IV61_GL001616"/>
<dbReference type="Pfam" id="PF13439">
    <property type="entry name" value="Glyco_transf_4"/>
    <property type="match status" value="1"/>
</dbReference>
<dbReference type="Pfam" id="PF00534">
    <property type="entry name" value="Glycos_transf_1"/>
    <property type="match status" value="1"/>
</dbReference>